<dbReference type="InterPro" id="IPR051539">
    <property type="entry name" value="T4SS-coupling_protein"/>
</dbReference>
<dbReference type="RefSeq" id="WP_175454750.1">
    <property type="nucleotide sequence ID" value="NZ_FNNJ01000002.1"/>
</dbReference>
<dbReference type="PANTHER" id="PTHR37937:SF1">
    <property type="entry name" value="CONJUGATIVE TRANSFER: DNA TRANSPORT"/>
    <property type="match status" value="1"/>
</dbReference>
<evidence type="ECO:0000256" key="6">
    <source>
        <dbReference type="ARBA" id="ARBA00023136"/>
    </source>
</evidence>
<gene>
    <name evidence="7" type="ORF">SAMN05444411_102236</name>
</gene>
<reference evidence="7 8" key="1">
    <citation type="submission" date="2016-10" db="EMBL/GenBank/DDBJ databases">
        <authorList>
            <person name="de Groot N.N."/>
        </authorList>
    </citation>
    <scope>NUCLEOTIDE SEQUENCE [LARGE SCALE GENOMIC DNA]</scope>
    <source>
        <strain evidence="7 8">DSM 24956</strain>
    </source>
</reference>
<dbReference type="SUPFAM" id="SSF52540">
    <property type="entry name" value="P-loop containing nucleoside triphosphate hydrolases"/>
    <property type="match status" value="1"/>
</dbReference>
<dbReference type="Proteomes" id="UP000199595">
    <property type="component" value="Unassembled WGS sequence"/>
</dbReference>
<keyword evidence="5" id="KW-1133">Transmembrane helix</keyword>
<dbReference type="Gene3D" id="3.40.50.300">
    <property type="entry name" value="P-loop containing nucleotide triphosphate hydrolases"/>
    <property type="match status" value="1"/>
</dbReference>
<organism evidence="7 8">
    <name type="scientific">Lutibacter oricola</name>
    <dbReference type="NCBI Taxonomy" id="762486"/>
    <lineage>
        <taxon>Bacteria</taxon>
        <taxon>Pseudomonadati</taxon>
        <taxon>Bacteroidota</taxon>
        <taxon>Flavobacteriia</taxon>
        <taxon>Flavobacteriales</taxon>
        <taxon>Flavobacteriaceae</taxon>
        <taxon>Lutibacter</taxon>
    </lineage>
</organism>
<keyword evidence="8" id="KW-1185">Reference proteome</keyword>
<dbReference type="GO" id="GO:0005886">
    <property type="term" value="C:plasma membrane"/>
    <property type="evidence" value="ECO:0007669"/>
    <property type="project" value="UniProtKB-SubCell"/>
</dbReference>
<evidence type="ECO:0000256" key="4">
    <source>
        <dbReference type="ARBA" id="ARBA00022692"/>
    </source>
</evidence>
<proteinExistence type="inferred from homology"/>
<dbReference type="Pfam" id="PF02534">
    <property type="entry name" value="T4SS-DNA_transf"/>
    <property type="match status" value="1"/>
</dbReference>
<name>A0A1H2WN63_9FLAO</name>
<dbReference type="InterPro" id="IPR027417">
    <property type="entry name" value="P-loop_NTPase"/>
</dbReference>
<dbReference type="PANTHER" id="PTHR37937">
    <property type="entry name" value="CONJUGATIVE TRANSFER: DNA TRANSPORT"/>
    <property type="match status" value="1"/>
</dbReference>
<keyword evidence="6" id="KW-0472">Membrane</keyword>
<dbReference type="STRING" id="762486.SAMN05444411_102236"/>
<evidence type="ECO:0000256" key="2">
    <source>
        <dbReference type="ARBA" id="ARBA00008806"/>
    </source>
</evidence>
<evidence type="ECO:0000256" key="3">
    <source>
        <dbReference type="ARBA" id="ARBA00022475"/>
    </source>
</evidence>
<comment type="subcellular location">
    <subcellularLocation>
        <location evidence="1">Cell membrane</location>
        <topology evidence="1">Multi-pass membrane protein</topology>
    </subcellularLocation>
</comment>
<sequence>MIKHIIDAFNDTLKGIFEEIENILEKDHSTNAEFGKPSSLISKRNKGWSIDGKRFLDLEISRRNLCVVAGSGKGKTQVQIFPTLLNATSSIVVNDNSGELASCIPHLQSKGFEALVMNLTHKTGVYLNPLEGLKGDVSGIRKIAKTLMGFATDKNDFFSISGEDCLSLFMQYALESEPRIYANLGNVYRLILTYQGSPEVIERLFAAKASDAVWVKFKALAGNSERTLKSITATALSALSWLGDNPALADITSVSTISFEAFRKTPHCLFIQAPVSDAKFYAPMVALIFQSFYRFAFSKLPTKEDLDILMVLDEFSSLIDGLPDYSSTISNSRKFKIPQCIVLQDESLLSPYKELKDNILQNCFVKCYYGGQDKKAFELEKLLGQYEYTDKKTGHIKNRPLLTAPEIRELDNEIIVLVNSQKPLKVKVTPAYKQSRLRKQLDMVALVHEQDEELIEYTIQYIDLTPYKKLDETPNKSKL</sequence>
<keyword evidence="4" id="KW-0812">Transmembrane</keyword>
<evidence type="ECO:0000313" key="7">
    <source>
        <dbReference type="EMBL" id="SDW81704.1"/>
    </source>
</evidence>
<evidence type="ECO:0000256" key="5">
    <source>
        <dbReference type="ARBA" id="ARBA00022989"/>
    </source>
</evidence>
<dbReference type="EMBL" id="FNNJ01000002">
    <property type="protein sequence ID" value="SDW81704.1"/>
    <property type="molecule type" value="Genomic_DNA"/>
</dbReference>
<comment type="similarity">
    <text evidence="2">Belongs to the VirD4/TraG family.</text>
</comment>
<accession>A0A1H2WN63</accession>
<dbReference type="AlphaFoldDB" id="A0A1H2WN63"/>
<keyword evidence="3" id="KW-1003">Cell membrane</keyword>
<evidence type="ECO:0000256" key="1">
    <source>
        <dbReference type="ARBA" id="ARBA00004651"/>
    </source>
</evidence>
<evidence type="ECO:0000313" key="8">
    <source>
        <dbReference type="Proteomes" id="UP000199595"/>
    </source>
</evidence>
<protein>
    <submittedName>
        <fullName evidence="7">Type IV secretory system Conjugative DNA transfer</fullName>
    </submittedName>
</protein>
<dbReference type="CDD" id="cd01127">
    <property type="entry name" value="TrwB_TraG_TraD_VirD4"/>
    <property type="match status" value="1"/>
</dbReference>
<dbReference type="InterPro" id="IPR003688">
    <property type="entry name" value="TraG/VirD4"/>
</dbReference>